<feature type="site" description="Deprotonates C-terminal active site Cys" evidence="9">
    <location>
        <position position="25"/>
    </location>
</feature>
<accession>A0A926DDD4</accession>
<comment type="caution">
    <text evidence="12">The sequence shown here is derived from an EMBL/GenBank/DDBJ whole genome shotgun (WGS) entry which is preliminary data.</text>
</comment>
<feature type="domain" description="Thioredoxin" evidence="11">
    <location>
        <begin position="1"/>
        <end position="102"/>
    </location>
</feature>
<dbReference type="GO" id="GO:0015035">
    <property type="term" value="F:protein-disulfide reductase activity"/>
    <property type="evidence" value="ECO:0007669"/>
    <property type="project" value="UniProtKB-UniRule"/>
</dbReference>
<dbReference type="Gene3D" id="3.40.30.10">
    <property type="entry name" value="Glutaredoxin"/>
    <property type="match status" value="1"/>
</dbReference>
<evidence type="ECO:0000256" key="9">
    <source>
        <dbReference type="PIRSR" id="PIRSR000077-1"/>
    </source>
</evidence>
<feature type="site" description="Contributes to redox potential value" evidence="9">
    <location>
        <position position="32"/>
    </location>
</feature>
<dbReference type="SUPFAM" id="SSF52833">
    <property type="entry name" value="Thioredoxin-like"/>
    <property type="match status" value="1"/>
</dbReference>
<dbReference type="PROSITE" id="PS00194">
    <property type="entry name" value="THIOREDOXIN_1"/>
    <property type="match status" value="1"/>
</dbReference>
<dbReference type="Pfam" id="PF00085">
    <property type="entry name" value="Thioredoxin"/>
    <property type="match status" value="1"/>
</dbReference>
<evidence type="ECO:0000313" key="13">
    <source>
        <dbReference type="Proteomes" id="UP000620366"/>
    </source>
</evidence>
<dbReference type="Proteomes" id="UP000620366">
    <property type="component" value="Unassembled WGS sequence"/>
</dbReference>
<dbReference type="InterPro" id="IPR036249">
    <property type="entry name" value="Thioredoxin-like_sf"/>
</dbReference>
<dbReference type="InterPro" id="IPR013766">
    <property type="entry name" value="Thioredoxin_domain"/>
</dbReference>
<evidence type="ECO:0000256" key="4">
    <source>
        <dbReference type="ARBA" id="ARBA00022982"/>
    </source>
</evidence>
<evidence type="ECO:0000256" key="8">
    <source>
        <dbReference type="PIRNR" id="PIRNR000077"/>
    </source>
</evidence>
<evidence type="ECO:0000313" key="12">
    <source>
        <dbReference type="EMBL" id="MBC8535781.1"/>
    </source>
</evidence>
<dbReference type="RefSeq" id="WP_249299525.1">
    <property type="nucleotide sequence ID" value="NZ_JACRSP010000002.1"/>
</dbReference>
<feature type="disulfide bond" description="Redox-active" evidence="10">
    <location>
        <begin position="31"/>
        <end position="34"/>
    </location>
</feature>
<feature type="site" description="Contributes to redox potential value" evidence="9">
    <location>
        <position position="33"/>
    </location>
</feature>
<dbReference type="PIRSF" id="PIRSF000077">
    <property type="entry name" value="Thioredoxin"/>
    <property type="match status" value="1"/>
</dbReference>
<dbReference type="GO" id="GO:0005829">
    <property type="term" value="C:cytosol"/>
    <property type="evidence" value="ECO:0007669"/>
    <property type="project" value="TreeGrafter"/>
</dbReference>
<dbReference type="PANTHER" id="PTHR45663">
    <property type="entry name" value="GEO12009P1"/>
    <property type="match status" value="1"/>
</dbReference>
<evidence type="ECO:0000256" key="1">
    <source>
        <dbReference type="ARBA" id="ARBA00008987"/>
    </source>
</evidence>
<keyword evidence="3" id="KW-0813">Transport</keyword>
<dbReference type="NCBIfam" id="TIGR01068">
    <property type="entry name" value="thioredoxin"/>
    <property type="match status" value="1"/>
</dbReference>
<sequence length="102" mass="11457">MSVVSVNERNFDSEVLQSTLPVLIDFWAPWCGPCKMFSPVVDEVAERQQGKLKVCKVNIDEEPGLAQRFGVMSIPTVALIRGGKLEKTSVGYRTREQLEEML</sequence>
<dbReference type="FunFam" id="3.40.30.10:FF:000001">
    <property type="entry name" value="Thioredoxin"/>
    <property type="match status" value="1"/>
</dbReference>
<dbReference type="PROSITE" id="PS51352">
    <property type="entry name" value="THIOREDOXIN_2"/>
    <property type="match status" value="1"/>
</dbReference>
<evidence type="ECO:0000256" key="3">
    <source>
        <dbReference type="ARBA" id="ARBA00022448"/>
    </source>
</evidence>
<evidence type="ECO:0000256" key="2">
    <source>
        <dbReference type="ARBA" id="ARBA00020570"/>
    </source>
</evidence>
<keyword evidence="5 10" id="KW-1015">Disulfide bond</keyword>
<dbReference type="InterPro" id="IPR017937">
    <property type="entry name" value="Thioredoxin_CS"/>
</dbReference>
<evidence type="ECO:0000256" key="6">
    <source>
        <dbReference type="ARBA" id="ARBA00023284"/>
    </source>
</evidence>
<evidence type="ECO:0000259" key="11">
    <source>
        <dbReference type="PROSITE" id="PS51352"/>
    </source>
</evidence>
<name>A0A926DDD4_9FIRM</name>
<feature type="active site" description="Nucleophile" evidence="9">
    <location>
        <position position="31"/>
    </location>
</feature>
<keyword evidence="6 10" id="KW-0676">Redox-active center</keyword>
<dbReference type="EMBL" id="JACRSP010000002">
    <property type="protein sequence ID" value="MBC8535781.1"/>
    <property type="molecule type" value="Genomic_DNA"/>
</dbReference>
<proteinExistence type="inferred from homology"/>
<reference evidence="12" key="1">
    <citation type="submission" date="2020-08" db="EMBL/GenBank/DDBJ databases">
        <title>Genome public.</title>
        <authorList>
            <person name="Liu C."/>
            <person name="Sun Q."/>
        </authorList>
    </citation>
    <scope>NUCLEOTIDE SEQUENCE</scope>
    <source>
        <strain evidence="12">BX7</strain>
    </source>
</reference>
<dbReference type="PANTHER" id="PTHR45663:SF11">
    <property type="entry name" value="GEO12009P1"/>
    <property type="match status" value="1"/>
</dbReference>
<dbReference type="AlphaFoldDB" id="A0A926DDD4"/>
<dbReference type="GO" id="GO:0045454">
    <property type="term" value="P:cell redox homeostasis"/>
    <property type="evidence" value="ECO:0007669"/>
    <property type="project" value="TreeGrafter"/>
</dbReference>
<dbReference type="PRINTS" id="PR00421">
    <property type="entry name" value="THIOREDOXIN"/>
</dbReference>
<gene>
    <name evidence="12" type="primary">trxA</name>
    <name evidence="12" type="ORF">H8695_03630</name>
</gene>
<dbReference type="InterPro" id="IPR005746">
    <property type="entry name" value="Thioredoxin"/>
</dbReference>
<keyword evidence="4" id="KW-0249">Electron transport</keyword>
<organism evidence="12 13">
    <name type="scientific">Feifania hominis</name>
    <dbReference type="NCBI Taxonomy" id="2763660"/>
    <lineage>
        <taxon>Bacteria</taxon>
        <taxon>Bacillati</taxon>
        <taxon>Bacillota</taxon>
        <taxon>Clostridia</taxon>
        <taxon>Eubacteriales</taxon>
        <taxon>Feifaniaceae</taxon>
        <taxon>Feifania</taxon>
    </lineage>
</organism>
<evidence type="ECO:0000256" key="10">
    <source>
        <dbReference type="PIRSR" id="PIRSR000077-4"/>
    </source>
</evidence>
<protein>
    <recommendedName>
        <fullName evidence="2 7">Thioredoxin</fullName>
    </recommendedName>
</protein>
<keyword evidence="13" id="KW-1185">Reference proteome</keyword>
<comment type="similarity">
    <text evidence="1 8">Belongs to the thioredoxin family.</text>
</comment>
<evidence type="ECO:0000256" key="5">
    <source>
        <dbReference type="ARBA" id="ARBA00023157"/>
    </source>
</evidence>
<dbReference type="CDD" id="cd02947">
    <property type="entry name" value="TRX_family"/>
    <property type="match status" value="1"/>
</dbReference>
<evidence type="ECO:0000256" key="7">
    <source>
        <dbReference type="NCBIfam" id="TIGR01068"/>
    </source>
</evidence>
<feature type="active site" description="Nucleophile" evidence="9">
    <location>
        <position position="34"/>
    </location>
</feature>